<dbReference type="EMBL" id="JACCCZ010000001">
    <property type="protein sequence ID" value="NYG03275.1"/>
    <property type="molecule type" value="Genomic_DNA"/>
</dbReference>
<dbReference type="AlphaFoldDB" id="A0A852WAB2"/>
<evidence type="ECO:0000313" key="2">
    <source>
        <dbReference type="EMBL" id="NYG03275.1"/>
    </source>
</evidence>
<evidence type="ECO:0000256" key="1">
    <source>
        <dbReference type="SAM" id="MobiDB-lite"/>
    </source>
</evidence>
<keyword evidence="3" id="KW-1185">Reference proteome</keyword>
<proteinExistence type="predicted"/>
<reference evidence="2 3" key="1">
    <citation type="submission" date="2020-07" db="EMBL/GenBank/DDBJ databases">
        <title>Sequencing the genomes of 1000 actinobacteria strains.</title>
        <authorList>
            <person name="Klenk H.-P."/>
        </authorList>
    </citation>
    <scope>NUCLEOTIDE SEQUENCE [LARGE SCALE GENOMIC DNA]</scope>
    <source>
        <strain evidence="2 3">DSM 44749</strain>
    </source>
</reference>
<evidence type="ECO:0000313" key="3">
    <source>
        <dbReference type="Proteomes" id="UP000549695"/>
    </source>
</evidence>
<feature type="region of interest" description="Disordered" evidence="1">
    <location>
        <begin position="1"/>
        <end position="33"/>
    </location>
</feature>
<name>A0A852WAB2_PSEA5</name>
<organism evidence="2 3">
    <name type="scientific">Pseudonocardia alni</name>
    <name type="common">Amycolata alni</name>
    <dbReference type="NCBI Taxonomy" id="33907"/>
    <lineage>
        <taxon>Bacteria</taxon>
        <taxon>Bacillati</taxon>
        <taxon>Actinomycetota</taxon>
        <taxon>Actinomycetes</taxon>
        <taxon>Pseudonocardiales</taxon>
        <taxon>Pseudonocardiaceae</taxon>
        <taxon>Pseudonocardia</taxon>
    </lineage>
</organism>
<protein>
    <submittedName>
        <fullName evidence="2">Uncharacterized protein</fullName>
    </submittedName>
</protein>
<accession>A0A852WAB2</accession>
<comment type="caution">
    <text evidence="2">The sequence shown here is derived from an EMBL/GenBank/DDBJ whole genome shotgun (WGS) entry which is preliminary data.</text>
</comment>
<sequence length="33" mass="3438">MTPKGAPDQLMLPDLVPAAPPVPGPETDREISP</sequence>
<gene>
    <name evidence="2" type="ORF">HDA37_003560</name>
</gene>
<dbReference type="Proteomes" id="UP000549695">
    <property type="component" value="Unassembled WGS sequence"/>
</dbReference>